<dbReference type="Proteomes" id="UP000269721">
    <property type="component" value="Unassembled WGS sequence"/>
</dbReference>
<feature type="compositionally biased region" description="Basic and acidic residues" evidence="1">
    <location>
        <begin position="591"/>
        <end position="602"/>
    </location>
</feature>
<dbReference type="OrthoDB" id="20507at2759"/>
<sequence>EVQQASTVAATEEFDILGGTQRELARKKGAIAALQDEGSTLGPLSGKLVDDLIGPAKDPIGTKLLRQMGWREGQGVGPRAKRKRGATDDDIHAAEHLFAPENVEIVRTAVKTDTHGLGYNPFRQAPEFSARKETAPSAKEGADRKPVGRGGFGVGVFEDDDDDMEMYGSSMTSYDVVIDDDEDDRFMRGRGVKTAKESFPLKASRPGVSIPIGDADMLLLTLPPLGSLYGSDGKLPIPGFVYVKETPLQHTWPAPPPVPADFTPFHVFPGDESSRLSEPAQGELMHPSRQALLGNGPRPPLPPHQQQQRLTADMRRDILGEEPIKAPARSVFSYLPVQAQGRLQEFIDKANRAREEAASGGVRSARPRAAEAPRPPEDGIPEVTKDMAIAALKGFMPFGNDLGKQGRYRRFLEVKAGISTEYLKAPPEFASPSLAQTVTERDANHEFLEFAKASTIYRPLSSMMASRFTSSSEQAPEKGGLQTHADLVPPTTGPKIVYGPLTRTIIEFLPVPLLCKRFGVRDPHEAAKKKKNKDDTFAPTPAAAAALREREKEVLNPRAMDELMRERDRLYVSAPGAVEVVAEDEPEPVVDDGKAETFDRPPMDIFKAIFADDDDGESSDDEDEEEDGAGVKPAPQVPTPSAAPRPVSEPVEDQKALPPPTFRPLFRRKEDRVIGRLPLTKSSTVAEGAVTVPSATAATPVPSAAPVSSATPAPVLDAPPTVSHRPAPAPAPRIATATLAPRPPSPASDVSSSSSESDDSGPKRKRHPSPTTVAKRARKEERRAKKREKKARKKEKKGEKKARKEARRREQEVVVAASSTLKRRRSDPDEDGGEQGDVRRRRRSDAAVAVPPPVVKPRVSFDHPAVVAAPRVAAVVAPPSVVKPQVSVGTPPVAPPPEAGSTPASPLPQPRRKFGRPTAADLM</sequence>
<keyword evidence="4" id="KW-1185">Reference proteome</keyword>
<protein>
    <recommendedName>
        <fullName evidence="2">G-patch domain-containing protein</fullName>
    </recommendedName>
</protein>
<dbReference type="AlphaFoldDB" id="A0A4P9W599"/>
<dbReference type="GO" id="GO:0003723">
    <property type="term" value="F:RNA binding"/>
    <property type="evidence" value="ECO:0007669"/>
    <property type="project" value="TreeGrafter"/>
</dbReference>
<evidence type="ECO:0000259" key="2">
    <source>
        <dbReference type="PROSITE" id="PS50174"/>
    </source>
</evidence>
<dbReference type="InterPro" id="IPR000467">
    <property type="entry name" value="G_patch_dom"/>
</dbReference>
<feature type="region of interest" description="Disordered" evidence="1">
    <location>
        <begin position="129"/>
        <end position="152"/>
    </location>
</feature>
<dbReference type="PANTHER" id="PTHR13384">
    <property type="entry name" value="G PATCH DOMAIN-CONTAINING PROTEIN 1"/>
    <property type="match status" value="1"/>
</dbReference>
<feature type="compositionally biased region" description="Basic residues" evidence="1">
    <location>
        <begin position="784"/>
        <end position="806"/>
    </location>
</feature>
<dbReference type="EMBL" id="KZ997324">
    <property type="protein sequence ID" value="RKO87569.1"/>
    <property type="molecule type" value="Genomic_DNA"/>
</dbReference>
<dbReference type="GO" id="GO:0005634">
    <property type="term" value="C:nucleus"/>
    <property type="evidence" value="ECO:0007669"/>
    <property type="project" value="TreeGrafter"/>
</dbReference>
<feature type="compositionally biased region" description="Basic and acidic residues" evidence="1">
    <location>
        <begin position="368"/>
        <end position="377"/>
    </location>
</feature>
<evidence type="ECO:0000313" key="3">
    <source>
        <dbReference type="EMBL" id="RKO87569.1"/>
    </source>
</evidence>
<dbReference type="Pfam" id="PF26093">
    <property type="entry name" value="HTH_TGH"/>
    <property type="match status" value="1"/>
</dbReference>
<organism evidence="3 4">
    <name type="scientific">Blyttiomyces helicus</name>
    <dbReference type="NCBI Taxonomy" id="388810"/>
    <lineage>
        <taxon>Eukaryota</taxon>
        <taxon>Fungi</taxon>
        <taxon>Fungi incertae sedis</taxon>
        <taxon>Chytridiomycota</taxon>
        <taxon>Chytridiomycota incertae sedis</taxon>
        <taxon>Chytridiomycetes</taxon>
        <taxon>Chytridiomycetes incertae sedis</taxon>
        <taxon>Blyttiomyces</taxon>
    </lineage>
</organism>
<proteinExistence type="predicted"/>
<dbReference type="PROSITE" id="PS50174">
    <property type="entry name" value="G_PATCH"/>
    <property type="match status" value="1"/>
</dbReference>
<feature type="non-terminal residue" evidence="3">
    <location>
        <position position="1"/>
    </location>
</feature>
<feature type="compositionally biased region" description="Basic and acidic residues" evidence="1">
    <location>
        <begin position="129"/>
        <end position="146"/>
    </location>
</feature>
<gene>
    <name evidence="3" type="ORF">BDK51DRAFT_50707</name>
</gene>
<feature type="region of interest" description="Disordered" evidence="1">
    <location>
        <begin position="354"/>
        <end position="381"/>
    </location>
</feature>
<feature type="domain" description="G-patch" evidence="2">
    <location>
        <begin position="57"/>
        <end position="85"/>
    </location>
</feature>
<feature type="compositionally biased region" description="Acidic residues" evidence="1">
    <location>
        <begin position="611"/>
        <end position="628"/>
    </location>
</feature>
<evidence type="ECO:0000313" key="4">
    <source>
        <dbReference type="Proteomes" id="UP000269721"/>
    </source>
</evidence>
<evidence type="ECO:0000256" key="1">
    <source>
        <dbReference type="SAM" id="MobiDB-lite"/>
    </source>
</evidence>
<accession>A0A4P9W599</accession>
<dbReference type="PANTHER" id="PTHR13384:SF19">
    <property type="entry name" value="G PATCH DOMAIN-CONTAINING PROTEIN 1"/>
    <property type="match status" value="1"/>
</dbReference>
<name>A0A4P9W599_9FUNG</name>
<feature type="region of interest" description="Disordered" evidence="1">
    <location>
        <begin position="583"/>
        <end position="858"/>
    </location>
</feature>
<reference evidence="4" key="1">
    <citation type="journal article" date="2018" name="Nat. Microbiol.">
        <title>Leveraging single-cell genomics to expand the fungal tree of life.</title>
        <authorList>
            <person name="Ahrendt S.R."/>
            <person name="Quandt C.A."/>
            <person name="Ciobanu D."/>
            <person name="Clum A."/>
            <person name="Salamov A."/>
            <person name="Andreopoulos B."/>
            <person name="Cheng J.F."/>
            <person name="Woyke T."/>
            <person name="Pelin A."/>
            <person name="Henrissat B."/>
            <person name="Reynolds N.K."/>
            <person name="Benny G.L."/>
            <person name="Smith M.E."/>
            <person name="James T.Y."/>
            <person name="Grigoriev I.V."/>
        </authorList>
    </citation>
    <scope>NUCLEOTIDE SEQUENCE [LARGE SCALE GENOMIC DNA]</scope>
</reference>
<feature type="region of interest" description="Disordered" evidence="1">
    <location>
        <begin position="881"/>
        <end position="923"/>
    </location>
</feature>
<dbReference type="Pfam" id="PF01585">
    <property type="entry name" value="G-patch"/>
    <property type="match status" value="1"/>
</dbReference>
<feature type="compositionally biased region" description="Low complexity" evidence="1">
    <location>
        <begin position="689"/>
        <end position="715"/>
    </location>
</feature>